<dbReference type="EMBL" id="UAUI01000020">
    <property type="protein sequence ID" value="SPZ40872.1"/>
    <property type="molecule type" value="Genomic_DNA"/>
</dbReference>
<evidence type="ECO:0000313" key="2">
    <source>
        <dbReference type="EMBL" id="SPZ40872.1"/>
    </source>
</evidence>
<feature type="compositionally biased region" description="Basic and acidic residues" evidence="1">
    <location>
        <begin position="479"/>
        <end position="501"/>
    </location>
</feature>
<evidence type="ECO:0000313" key="3">
    <source>
        <dbReference type="Proteomes" id="UP000251211"/>
    </source>
</evidence>
<name>A0AB38FHH2_RHOWR</name>
<gene>
    <name evidence="2" type="ORF">NCTC13229_04370</name>
</gene>
<evidence type="ECO:0000256" key="1">
    <source>
        <dbReference type="SAM" id="MobiDB-lite"/>
    </source>
</evidence>
<dbReference type="Proteomes" id="UP000251211">
    <property type="component" value="Unassembled WGS sequence"/>
</dbReference>
<protein>
    <submittedName>
        <fullName evidence="2">Uncharacterized protein</fullName>
    </submittedName>
</protein>
<reference evidence="2 3" key="1">
    <citation type="submission" date="2018-06" db="EMBL/GenBank/DDBJ databases">
        <authorList>
            <consortium name="Pathogen Informatics"/>
            <person name="Doyle S."/>
        </authorList>
    </citation>
    <scope>NUCLEOTIDE SEQUENCE [LARGE SCALE GENOMIC DNA]</scope>
    <source>
        <strain evidence="2 3">NCTC13229</strain>
    </source>
</reference>
<comment type="caution">
    <text evidence="2">The sequence shown here is derived from an EMBL/GenBank/DDBJ whole genome shotgun (WGS) entry which is preliminary data.</text>
</comment>
<feature type="region of interest" description="Disordered" evidence="1">
    <location>
        <begin position="464"/>
        <end position="503"/>
    </location>
</feature>
<proteinExistence type="predicted"/>
<organism evidence="2 3">
    <name type="scientific">Rhodococcus wratislaviensis</name>
    <name type="common">Tsukamurella wratislaviensis</name>
    <dbReference type="NCBI Taxonomy" id="44752"/>
    <lineage>
        <taxon>Bacteria</taxon>
        <taxon>Bacillati</taxon>
        <taxon>Actinomycetota</taxon>
        <taxon>Actinomycetes</taxon>
        <taxon>Mycobacteriales</taxon>
        <taxon>Nocardiaceae</taxon>
        <taxon>Rhodococcus</taxon>
    </lineage>
</organism>
<accession>A0AB38FHH2</accession>
<dbReference type="AlphaFoldDB" id="A0AB38FHH2"/>
<feature type="region of interest" description="Disordered" evidence="1">
    <location>
        <begin position="46"/>
        <end position="70"/>
    </location>
</feature>
<sequence>MVVELECGTQIGVVCENAGGGTAQPRGVDRALEVDAQLRGVDVQRIGGQRRVEQQPGLQRGQRPDLPQPRMRVFPTLDPTLAHRDQLAVGWCQTTRDGLNSVSGKTVEGASPQIREGCDVGLADHPGRIRERCRQPGSLGAVDYHRVDVDHRGHGHAGSARCIQVGRIGVGHPAEILQVAEVLHAHAAQVVETDLRLRKTPENRPRALVEMPEQSESDATGRHRDELFLDGFDHDTGSVSTLEGPAEIDGRQIEPDREGAGEPTDGTCKIRAGHGLLLAPVAFQRQQHRTFVDPVRVSPLHNRQRQRRQESVVDAAAEHIRKSGEHRIGHCRTHVDVHPLGSAHRVDRGHDRTCADLWVGAAENLSPIGQFGSVRSSICRVLQPIRPAAERCAHRGRRRRLPRAQLQPRRGEVRQQHAPRHTVHHQVVRENQQSTWCTRTFGDTPHQLKHDPVFRVQASRRRRTLGAHHVGERTAAGCRRRDDPRDPIAGRHTTDGRRFERPGTVPVGEELRTQSIVVIEHRRERRAQPIRIDIRGQGQQQRLEEVVEGAPLEHRAHDRGRRGTPDAAALELLEGDRRFCLHRDRHCGDSGDRLVLEHGPRTEAETELPGSGGDLHRDDAVAAEREETVVHTHPVEAERLGDETRELLLRRCRRGAELVFS</sequence>